<feature type="domain" description="Glycosyltransferase 2-like" evidence="2">
    <location>
        <begin position="26"/>
        <end position="140"/>
    </location>
</feature>
<dbReference type="RefSeq" id="WP_267847747.1">
    <property type="nucleotide sequence ID" value="NZ_JAPMXC010000001.1"/>
</dbReference>
<keyword evidence="4" id="KW-1185">Reference proteome</keyword>
<accession>A0ABT3ZMC9</accession>
<dbReference type="InterPro" id="IPR029044">
    <property type="entry name" value="Nucleotide-diphossugar_trans"/>
</dbReference>
<organism evidence="3 4">
    <name type="scientific">Robbsia betulipollinis</name>
    <dbReference type="NCBI Taxonomy" id="2981849"/>
    <lineage>
        <taxon>Bacteria</taxon>
        <taxon>Pseudomonadati</taxon>
        <taxon>Pseudomonadota</taxon>
        <taxon>Betaproteobacteria</taxon>
        <taxon>Burkholderiales</taxon>
        <taxon>Burkholderiaceae</taxon>
        <taxon>Robbsia</taxon>
    </lineage>
</organism>
<name>A0ABT3ZMC9_9BURK</name>
<gene>
    <name evidence="3" type="ORF">OVY01_10785</name>
</gene>
<dbReference type="EMBL" id="JAPMXC010000001">
    <property type="protein sequence ID" value="MCY0387711.1"/>
    <property type="molecule type" value="Genomic_DNA"/>
</dbReference>
<dbReference type="Gene3D" id="3.90.550.10">
    <property type="entry name" value="Spore Coat Polysaccharide Biosynthesis Protein SpsA, Chain A"/>
    <property type="match status" value="1"/>
</dbReference>
<dbReference type="Pfam" id="PF00535">
    <property type="entry name" value="Glycos_transf_2"/>
    <property type="match status" value="1"/>
</dbReference>
<proteinExistence type="inferred from homology"/>
<sequence length="280" mass="30366">MPPPASSPTPSARPRPTLGIAVITLDAAAHLADCLGALSFADRIVLVDSGSRDATLAIAALHGAQIHHRPDWAGFGVQKNRAVDLLDTDWVLVVDADEVVSPALAASIRDVVAADADGVHALDRLSAFCGQWVRHSGWRPDAVPRLFKRGTARFSEDRVHERLVFSGTAALLDGVLLHYSYDDIGAVLRKLDSYSGAGARQRFERGDRASFGKAVRRGLWAFVRTYFLRLGCLDGRAGFMIAVFNAETVYYRFLRLAELGRAEPAPGMPGPDRPPQNGRD</sequence>
<evidence type="ECO:0000256" key="1">
    <source>
        <dbReference type="ARBA" id="ARBA00038494"/>
    </source>
</evidence>
<dbReference type="PANTHER" id="PTHR43630">
    <property type="entry name" value="POLY-BETA-1,6-N-ACETYL-D-GLUCOSAMINE SYNTHASE"/>
    <property type="match status" value="1"/>
</dbReference>
<comment type="similarity">
    <text evidence="1">Belongs to the glycosyltransferase 2 family. WaaE/KdtX subfamily.</text>
</comment>
<protein>
    <submittedName>
        <fullName evidence="3">Glycosyltransferase family 2 protein</fullName>
    </submittedName>
</protein>
<reference evidence="3" key="1">
    <citation type="submission" date="2022-11" db="EMBL/GenBank/DDBJ databases">
        <title>Robbsia betulipollinis sp. nov., isolated from pollen of birch (Betula pendula).</title>
        <authorList>
            <person name="Shi H."/>
            <person name="Ambika Manirajan B."/>
            <person name="Ratering S."/>
            <person name="Geissler-Plaum R."/>
            <person name="Schnell S."/>
        </authorList>
    </citation>
    <scope>NUCLEOTIDE SEQUENCE</scope>
    <source>
        <strain evidence="3">Bb-Pol-6</strain>
    </source>
</reference>
<dbReference type="SUPFAM" id="SSF53448">
    <property type="entry name" value="Nucleotide-diphospho-sugar transferases"/>
    <property type="match status" value="1"/>
</dbReference>
<dbReference type="PANTHER" id="PTHR43630:SF2">
    <property type="entry name" value="GLYCOSYLTRANSFERASE"/>
    <property type="match status" value="1"/>
</dbReference>
<evidence type="ECO:0000313" key="4">
    <source>
        <dbReference type="Proteomes" id="UP001082899"/>
    </source>
</evidence>
<dbReference type="InterPro" id="IPR001173">
    <property type="entry name" value="Glyco_trans_2-like"/>
</dbReference>
<evidence type="ECO:0000313" key="3">
    <source>
        <dbReference type="EMBL" id="MCY0387711.1"/>
    </source>
</evidence>
<dbReference type="Proteomes" id="UP001082899">
    <property type="component" value="Unassembled WGS sequence"/>
</dbReference>
<evidence type="ECO:0000259" key="2">
    <source>
        <dbReference type="Pfam" id="PF00535"/>
    </source>
</evidence>
<dbReference type="CDD" id="cd02511">
    <property type="entry name" value="Beta4Glucosyltransferase"/>
    <property type="match status" value="1"/>
</dbReference>
<comment type="caution">
    <text evidence="3">The sequence shown here is derived from an EMBL/GenBank/DDBJ whole genome shotgun (WGS) entry which is preliminary data.</text>
</comment>